<dbReference type="PANTHER" id="PTHR44653">
    <property type="entry name" value="DNAJ HOMOLOG SUBFAMILY C MEMBER 1"/>
    <property type="match status" value="1"/>
</dbReference>
<dbReference type="Proteomes" id="UP000245768">
    <property type="component" value="Unassembled WGS sequence"/>
</dbReference>
<evidence type="ECO:0000256" key="7">
    <source>
        <dbReference type="SAM" id="SignalP"/>
    </source>
</evidence>
<gene>
    <name evidence="9" type="ORF">FA10DRAFT_226889</name>
</gene>
<name>A0A316YY49_9BASI</name>
<evidence type="ECO:0000256" key="5">
    <source>
        <dbReference type="ARBA" id="ARBA00037847"/>
    </source>
</evidence>
<evidence type="ECO:0000256" key="6">
    <source>
        <dbReference type="SAM" id="Phobius"/>
    </source>
</evidence>
<keyword evidence="4 6" id="KW-0472">Membrane</keyword>
<organism evidence="9 10">
    <name type="scientific">Acaromyces ingoldii</name>
    <dbReference type="NCBI Taxonomy" id="215250"/>
    <lineage>
        <taxon>Eukaryota</taxon>
        <taxon>Fungi</taxon>
        <taxon>Dikarya</taxon>
        <taxon>Basidiomycota</taxon>
        <taxon>Ustilaginomycotina</taxon>
        <taxon>Exobasidiomycetes</taxon>
        <taxon>Exobasidiales</taxon>
        <taxon>Cryptobasidiaceae</taxon>
        <taxon>Acaromyces</taxon>
    </lineage>
</organism>
<dbReference type="STRING" id="215250.A0A316YY49"/>
<dbReference type="GO" id="GO:0012505">
    <property type="term" value="C:endomembrane system"/>
    <property type="evidence" value="ECO:0007669"/>
    <property type="project" value="UniProtKB-SubCell"/>
</dbReference>
<accession>A0A316YY49</accession>
<feature type="non-terminal residue" evidence="9">
    <location>
        <position position="179"/>
    </location>
</feature>
<dbReference type="PRINTS" id="PR00625">
    <property type="entry name" value="JDOMAIN"/>
</dbReference>
<feature type="transmembrane region" description="Helical" evidence="6">
    <location>
        <begin position="132"/>
        <end position="151"/>
    </location>
</feature>
<keyword evidence="1 6" id="KW-0812">Transmembrane</keyword>
<evidence type="ECO:0000313" key="9">
    <source>
        <dbReference type="EMBL" id="PWN94179.1"/>
    </source>
</evidence>
<dbReference type="GeneID" id="37040618"/>
<dbReference type="SMART" id="SM00271">
    <property type="entry name" value="DnaJ"/>
    <property type="match status" value="1"/>
</dbReference>
<evidence type="ECO:0000256" key="3">
    <source>
        <dbReference type="ARBA" id="ARBA00022989"/>
    </source>
</evidence>
<evidence type="ECO:0000259" key="8">
    <source>
        <dbReference type="PROSITE" id="PS50076"/>
    </source>
</evidence>
<dbReference type="PANTHER" id="PTHR44653:SF2">
    <property type="entry name" value="DNAJ HOMOLOG SUBFAMILY C MEMBER 1"/>
    <property type="match status" value="1"/>
</dbReference>
<feature type="domain" description="J" evidence="8">
    <location>
        <begin position="48"/>
        <end position="112"/>
    </location>
</feature>
<dbReference type="Pfam" id="PF00226">
    <property type="entry name" value="DnaJ"/>
    <property type="match status" value="1"/>
</dbReference>
<dbReference type="PROSITE" id="PS50076">
    <property type="entry name" value="DNAJ_2"/>
    <property type="match status" value="1"/>
</dbReference>
<feature type="signal peptide" evidence="7">
    <location>
        <begin position="1"/>
        <end position="23"/>
    </location>
</feature>
<reference evidence="9 10" key="1">
    <citation type="journal article" date="2018" name="Mol. Biol. Evol.">
        <title>Broad Genomic Sampling Reveals a Smut Pathogenic Ancestry of the Fungal Clade Ustilaginomycotina.</title>
        <authorList>
            <person name="Kijpornyongpan T."/>
            <person name="Mondo S.J."/>
            <person name="Barry K."/>
            <person name="Sandor L."/>
            <person name="Lee J."/>
            <person name="Lipzen A."/>
            <person name="Pangilinan J."/>
            <person name="LaButti K."/>
            <person name="Hainaut M."/>
            <person name="Henrissat B."/>
            <person name="Grigoriev I.V."/>
            <person name="Spatafora J.W."/>
            <person name="Aime M.C."/>
        </authorList>
    </citation>
    <scope>NUCLEOTIDE SEQUENCE [LARGE SCALE GENOMIC DNA]</scope>
    <source>
        <strain evidence="9 10">MCA 4198</strain>
    </source>
</reference>
<comment type="subcellular location">
    <subcellularLocation>
        <location evidence="5">Endomembrane system</location>
        <topology evidence="5">Single-pass membrane protein</topology>
    </subcellularLocation>
</comment>
<dbReference type="InterPro" id="IPR052606">
    <property type="entry name" value="DnaJ_domain_protein"/>
</dbReference>
<dbReference type="InParanoid" id="A0A316YY49"/>
<evidence type="ECO:0000313" key="10">
    <source>
        <dbReference type="Proteomes" id="UP000245768"/>
    </source>
</evidence>
<dbReference type="Gene3D" id="1.10.287.110">
    <property type="entry name" value="DnaJ domain"/>
    <property type="match status" value="1"/>
</dbReference>
<dbReference type="InterPro" id="IPR036869">
    <property type="entry name" value="J_dom_sf"/>
</dbReference>
<evidence type="ECO:0000256" key="1">
    <source>
        <dbReference type="ARBA" id="ARBA00022692"/>
    </source>
</evidence>
<dbReference type="OrthoDB" id="413400at2759"/>
<proteinExistence type="predicted"/>
<evidence type="ECO:0000256" key="2">
    <source>
        <dbReference type="ARBA" id="ARBA00022729"/>
    </source>
</evidence>
<dbReference type="EMBL" id="KZ819634">
    <property type="protein sequence ID" value="PWN94179.1"/>
    <property type="molecule type" value="Genomic_DNA"/>
</dbReference>
<keyword evidence="3 6" id="KW-1133">Transmembrane helix</keyword>
<evidence type="ECO:0000256" key="4">
    <source>
        <dbReference type="ARBA" id="ARBA00023136"/>
    </source>
</evidence>
<dbReference type="InterPro" id="IPR001623">
    <property type="entry name" value="DnaJ_domain"/>
</dbReference>
<sequence>MRLLRSLFLLLLVAAALVSVVSASWDKDDFEIFELQNALEKDEGQGTTFYSILNLTRSASINDIRKAYRARSKELHPDKHPHDSKATKRFERLGVINKILRDERRDRYDHFLTNGFPRWRGTGYYYSRFRPSLAFVLLFIIAATSGVQLLIKMINWRRDVSRLESLRTTAKIMAWGPRF</sequence>
<dbReference type="SUPFAM" id="SSF46565">
    <property type="entry name" value="Chaperone J-domain"/>
    <property type="match status" value="1"/>
</dbReference>
<dbReference type="CDD" id="cd06257">
    <property type="entry name" value="DnaJ"/>
    <property type="match status" value="1"/>
</dbReference>
<feature type="chain" id="PRO_5016459461" evidence="7">
    <location>
        <begin position="24"/>
        <end position="179"/>
    </location>
</feature>
<protein>
    <submittedName>
        <fullName evidence="9">DnaJ-domain-containing protein</fullName>
    </submittedName>
</protein>
<keyword evidence="2 7" id="KW-0732">Signal</keyword>
<dbReference type="RefSeq" id="XP_025381377.1">
    <property type="nucleotide sequence ID" value="XM_025518702.1"/>
</dbReference>
<keyword evidence="10" id="KW-1185">Reference proteome</keyword>
<dbReference type="AlphaFoldDB" id="A0A316YY49"/>